<dbReference type="STRING" id="1156394.T0QKZ8"/>
<dbReference type="InParanoid" id="T0QKZ8"/>
<protein>
    <submittedName>
        <fullName evidence="4">60S ribosomal protein L35</fullName>
    </submittedName>
</protein>
<dbReference type="InterPro" id="IPR001854">
    <property type="entry name" value="Ribosomal_uL29"/>
</dbReference>
<dbReference type="Proteomes" id="UP000030762">
    <property type="component" value="Unassembled WGS sequence"/>
</dbReference>
<evidence type="ECO:0000256" key="1">
    <source>
        <dbReference type="ARBA" id="ARBA00009254"/>
    </source>
</evidence>
<keyword evidence="5" id="KW-1185">Reference proteome</keyword>
<name>T0QKZ8_SAPDV</name>
<proteinExistence type="inferred from homology"/>
<dbReference type="GO" id="GO:0003729">
    <property type="term" value="F:mRNA binding"/>
    <property type="evidence" value="ECO:0007669"/>
    <property type="project" value="TreeGrafter"/>
</dbReference>
<dbReference type="VEuPathDB" id="FungiDB:SDRG_07785"/>
<dbReference type="EMBL" id="JH767154">
    <property type="protein sequence ID" value="EQC34455.1"/>
    <property type="molecule type" value="Genomic_DNA"/>
</dbReference>
<evidence type="ECO:0000256" key="3">
    <source>
        <dbReference type="ARBA" id="ARBA00023274"/>
    </source>
</evidence>
<dbReference type="Gene3D" id="6.10.250.3450">
    <property type="match status" value="1"/>
</dbReference>
<dbReference type="OrthoDB" id="528635at2759"/>
<dbReference type="RefSeq" id="XP_008611861.1">
    <property type="nucleotide sequence ID" value="XM_008613639.1"/>
</dbReference>
<dbReference type="PANTHER" id="PTHR45722">
    <property type="entry name" value="60S RIBOSOMAL PROTEIN L35"/>
    <property type="match status" value="1"/>
</dbReference>
<dbReference type="InterPro" id="IPR045059">
    <property type="entry name" value="Ribosomal_uL29_euk"/>
</dbReference>
<dbReference type="Gene3D" id="1.10.287.310">
    <property type="match status" value="1"/>
</dbReference>
<dbReference type="GeneID" id="19948512"/>
<keyword evidence="2 4" id="KW-0689">Ribosomal protein</keyword>
<comment type="similarity">
    <text evidence="1">Belongs to the universal ribosomal protein uL29 family.</text>
</comment>
<gene>
    <name evidence="4" type="ORF">SDRG_07785</name>
</gene>
<dbReference type="Pfam" id="PF00831">
    <property type="entry name" value="Ribosomal_L29"/>
    <property type="match status" value="1"/>
</dbReference>
<dbReference type="OMA" id="NMANECI"/>
<dbReference type="FunCoup" id="T0QKZ8">
    <property type="interactions" value="442"/>
</dbReference>
<dbReference type="AlphaFoldDB" id="T0QKZ8"/>
<organism evidence="4 5">
    <name type="scientific">Saprolegnia diclina (strain VS20)</name>
    <dbReference type="NCBI Taxonomy" id="1156394"/>
    <lineage>
        <taxon>Eukaryota</taxon>
        <taxon>Sar</taxon>
        <taxon>Stramenopiles</taxon>
        <taxon>Oomycota</taxon>
        <taxon>Saprolegniomycetes</taxon>
        <taxon>Saprolegniales</taxon>
        <taxon>Saprolegniaceae</taxon>
        <taxon>Saprolegnia</taxon>
    </lineage>
</organism>
<sequence length="127" mass="14561">MHDGVVQIKAHELRSKTKAELLTELDDFQQELAQLRVAKVTGGAASKLAKIKTVRKSIARVLTVYNQTQKERLREKLGNGKHVPVDLREKKTRAIRRALTKSEKAIKTLKQQKKEAYFPKRRYALKA</sequence>
<reference evidence="4 5" key="1">
    <citation type="submission" date="2012-04" db="EMBL/GenBank/DDBJ databases">
        <title>The Genome Sequence of Saprolegnia declina VS20.</title>
        <authorList>
            <consortium name="The Broad Institute Genome Sequencing Platform"/>
            <person name="Russ C."/>
            <person name="Nusbaum C."/>
            <person name="Tyler B."/>
            <person name="van West P."/>
            <person name="Dieguez-Uribeondo J."/>
            <person name="de Bruijn I."/>
            <person name="Tripathy S."/>
            <person name="Jiang R."/>
            <person name="Young S.K."/>
            <person name="Zeng Q."/>
            <person name="Gargeya S."/>
            <person name="Fitzgerald M."/>
            <person name="Haas B."/>
            <person name="Abouelleil A."/>
            <person name="Alvarado L."/>
            <person name="Arachchi H.M."/>
            <person name="Berlin A."/>
            <person name="Chapman S.B."/>
            <person name="Goldberg J."/>
            <person name="Griggs A."/>
            <person name="Gujja S."/>
            <person name="Hansen M."/>
            <person name="Howarth C."/>
            <person name="Imamovic A."/>
            <person name="Larimer J."/>
            <person name="McCowen C."/>
            <person name="Montmayeur A."/>
            <person name="Murphy C."/>
            <person name="Neiman D."/>
            <person name="Pearson M."/>
            <person name="Priest M."/>
            <person name="Roberts A."/>
            <person name="Saif S."/>
            <person name="Shea T."/>
            <person name="Sisk P."/>
            <person name="Sykes S."/>
            <person name="Wortman J."/>
            <person name="Nusbaum C."/>
            <person name="Birren B."/>
        </authorList>
    </citation>
    <scope>NUCLEOTIDE SEQUENCE [LARGE SCALE GENOMIC DNA]</scope>
    <source>
        <strain evidence="4 5">VS20</strain>
    </source>
</reference>
<dbReference type="FunFam" id="6.10.250.3450:FF:000001">
    <property type="entry name" value="60S ribosomal protein L35"/>
    <property type="match status" value="1"/>
</dbReference>
<dbReference type="FunFam" id="1.10.287.310:FF:000002">
    <property type="entry name" value="60S ribosomal protein L35"/>
    <property type="match status" value="1"/>
</dbReference>
<dbReference type="GO" id="GO:0003735">
    <property type="term" value="F:structural constituent of ribosome"/>
    <property type="evidence" value="ECO:0007669"/>
    <property type="project" value="InterPro"/>
</dbReference>
<dbReference type="PROSITE" id="PS00579">
    <property type="entry name" value="RIBOSOMAL_L29"/>
    <property type="match status" value="1"/>
</dbReference>
<dbReference type="InterPro" id="IPR036049">
    <property type="entry name" value="Ribosomal_uL29_sf"/>
</dbReference>
<dbReference type="GO" id="GO:0006412">
    <property type="term" value="P:translation"/>
    <property type="evidence" value="ECO:0007669"/>
    <property type="project" value="InterPro"/>
</dbReference>
<dbReference type="eggNOG" id="KOG3436">
    <property type="taxonomic scope" value="Eukaryota"/>
</dbReference>
<dbReference type="GO" id="GO:0000463">
    <property type="term" value="P:maturation of LSU-rRNA from tricistronic rRNA transcript (SSU-rRNA, 5.8S rRNA, LSU-rRNA)"/>
    <property type="evidence" value="ECO:0007669"/>
    <property type="project" value="InterPro"/>
</dbReference>
<dbReference type="InterPro" id="IPR018254">
    <property type="entry name" value="Ribosomal_uL29_CS"/>
</dbReference>
<dbReference type="GO" id="GO:0022625">
    <property type="term" value="C:cytosolic large ribosomal subunit"/>
    <property type="evidence" value="ECO:0007669"/>
    <property type="project" value="InterPro"/>
</dbReference>
<dbReference type="HAMAP" id="MF_00374">
    <property type="entry name" value="Ribosomal_uL29"/>
    <property type="match status" value="1"/>
</dbReference>
<dbReference type="NCBIfam" id="TIGR00012">
    <property type="entry name" value="L29"/>
    <property type="match status" value="1"/>
</dbReference>
<evidence type="ECO:0000313" key="5">
    <source>
        <dbReference type="Proteomes" id="UP000030762"/>
    </source>
</evidence>
<dbReference type="PANTHER" id="PTHR45722:SF2">
    <property type="entry name" value="LARGE RIBOSOMAL SUBUNIT PROTEIN UL29-RELATED"/>
    <property type="match status" value="1"/>
</dbReference>
<evidence type="ECO:0000256" key="2">
    <source>
        <dbReference type="ARBA" id="ARBA00022980"/>
    </source>
</evidence>
<dbReference type="SUPFAM" id="SSF46561">
    <property type="entry name" value="Ribosomal protein L29 (L29p)"/>
    <property type="match status" value="1"/>
</dbReference>
<accession>T0QKZ8</accession>
<keyword evidence="3" id="KW-0687">Ribonucleoprotein</keyword>
<dbReference type="CDD" id="cd00427">
    <property type="entry name" value="Ribosomal_L29_HIP"/>
    <property type="match status" value="1"/>
</dbReference>
<evidence type="ECO:0000313" key="4">
    <source>
        <dbReference type="EMBL" id="EQC34455.1"/>
    </source>
</evidence>